<dbReference type="InterPro" id="IPR009333">
    <property type="entry name" value="DUF992"/>
</dbReference>
<feature type="chain" id="PRO_5042055774" description="DUF992 domain-containing protein" evidence="1">
    <location>
        <begin position="24"/>
        <end position="158"/>
    </location>
</feature>
<evidence type="ECO:0000256" key="1">
    <source>
        <dbReference type="SAM" id="SignalP"/>
    </source>
</evidence>
<dbReference type="AlphaFoldDB" id="A0AAE4AS55"/>
<dbReference type="Pfam" id="PF06186">
    <property type="entry name" value="DUF992"/>
    <property type="match status" value="1"/>
</dbReference>
<evidence type="ECO:0000313" key="3">
    <source>
        <dbReference type="Proteomes" id="UP001229244"/>
    </source>
</evidence>
<keyword evidence="3" id="KW-1185">Reference proteome</keyword>
<feature type="signal peptide" evidence="1">
    <location>
        <begin position="1"/>
        <end position="23"/>
    </location>
</feature>
<gene>
    <name evidence="2" type="ORF">J2S73_000146</name>
</gene>
<reference evidence="2" key="1">
    <citation type="submission" date="2023-07" db="EMBL/GenBank/DDBJ databases">
        <title>Genomic Encyclopedia of Type Strains, Phase IV (KMG-IV): sequencing the most valuable type-strain genomes for metagenomic binning, comparative biology and taxonomic classification.</title>
        <authorList>
            <person name="Goeker M."/>
        </authorList>
    </citation>
    <scope>NUCLEOTIDE SEQUENCE</scope>
    <source>
        <strain evidence="2">DSM 21202</strain>
    </source>
</reference>
<evidence type="ECO:0000313" key="2">
    <source>
        <dbReference type="EMBL" id="MDQ0313709.1"/>
    </source>
</evidence>
<comment type="caution">
    <text evidence="2">The sequence shown here is derived from an EMBL/GenBank/DDBJ whole genome shotgun (WGS) entry which is preliminary data.</text>
</comment>
<evidence type="ECO:0008006" key="4">
    <source>
        <dbReference type="Google" id="ProtNLM"/>
    </source>
</evidence>
<dbReference type="Proteomes" id="UP001229244">
    <property type="component" value="Unassembled WGS sequence"/>
</dbReference>
<organism evidence="2 3">
    <name type="scientific">Amorphus orientalis</name>
    <dbReference type="NCBI Taxonomy" id="649198"/>
    <lineage>
        <taxon>Bacteria</taxon>
        <taxon>Pseudomonadati</taxon>
        <taxon>Pseudomonadota</taxon>
        <taxon>Alphaproteobacteria</taxon>
        <taxon>Hyphomicrobiales</taxon>
        <taxon>Amorphaceae</taxon>
        <taxon>Amorphus</taxon>
    </lineage>
</organism>
<name>A0AAE4AS55_9HYPH</name>
<dbReference type="EMBL" id="JAUSUL010000001">
    <property type="protein sequence ID" value="MDQ0313709.1"/>
    <property type="molecule type" value="Genomic_DNA"/>
</dbReference>
<protein>
    <recommendedName>
        <fullName evidence="4">DUF992 domain-containing protein</fullName>
    </recommendedName>
</protein>
<sequence length="158" mass="15831">MLKSVLTAVAAVTMIAAAAPASAQDRVRVGVLECDVAGGSGFVFGSTKNLTCIYTPAGEGAKETYTGTINKYGIDIGATDESRLVWGVLAAAQQFDPDALEGNYYGASAEATAGVGLGANALVGGFERSVALNPISLQTQTGINIAAGVAELTLAGTN</sequence>
<proteinExistence type="predicted"/>
<keyword evidence="1" id="KW-0732">Signal</keyword>
<dbReference type="RefSeq" id="WP_306883506.1">
    <property type="nucleotide sequence ID" value="NZ_JAUSUL010000001.1"/>
</dbReference>
<accession>A0AAE4AS55</accession>